<accession>A0A7W4J705</accession>
<evidence type="ECO:0000256" key="1">
    <source>
        <dbReference type="ARBA" id="ARBA00022801"/>
    </source>
</evidence>
<proteinExistence type="predicted"/>
<dbReference type="InterPro" id="IPR029058">
    <property type="entry name" value="AB_hydrolase_fold"/>
</dbReference>
<dbReference type="EMBL" id="JABEQH010000007">
    <property type="protein sequence ID" value="MBB2175592.1"/>
    <property type="molecule type" value="Genomic_DNA"/>
</dbReference>
<dbReference type="RefSeq" id="WP_182942527.1">
    <property type="nucleotide sequence ID" value="NZ_JABEQH010000007.1"/>
</dbReference>
<dbReference type="InterPro" id="IPR050300">
    <property type="entry name" value="GDXG_lipolytic_enzyme"/>
</dbReference>
<dbReference type="PANTHER" id="PTHR48081:SF33">
    <property type="entry name" value="KYNURENINE FORMAMIDASE"/>
    <property type="match status" value="1"/>
</dbReference>
<dbReference type="Pfam" id="PF20434">
    <property type="entry name" value="BD-FAE"/>
    <property type="match status" value="1"/>
</dbReference>
<evidence type="ECO:0000313" key="4">
    <source>
        <dbReference type="Proteomes" id="UP000561066"/>
    </source>
</evidence>
<dbReference type="Gene3D" id="3.40.50.1820">
    <property type="entry name" value="alpha/beta hydrolase"/>
    <property type="match status" value="1"/>
</dbReference>
<protein>
    <submittedName>
        <fullName evidence="3">Alpha/beta hydrolase</fullName>
    </submittedName>
</protein>
<comment type="caution">
    <text evidence="3">The sequence shown here is derived from an EMBL/GenBank/DDBJ whole genome shotgun (WGS) entry which is preliminary data.</text>
</comment>
<organism evidence="3 4">
    <name type="scientific">Gluconacetobacter johannae</name>
    <dbReference type="NCBI Taxonomy" id="112140"/>
    <lineage>
        <taxon>Bacteria</taxon>
        <taxon>Pseudomonadati</taxon>
        <taxon>Pseudomonadota</taxon>
        <taxon>Alphaproteobacteria</taxon>
        <taxon>Acetobacterales</taxon>
        <taxon>Acetobacteraceae</taxon>
        <taxon>Gluconacetobacter</taxon>
    </lineage>
</organism>
<evidence type="ECO:0000313" key="3">
    <source>
        <dbReference type="EMBL" id="MBB2175592.1"/>
    </source>
</evidence>
<reference evidence="3 4" key="1">
    <citation type="submission" date="2020-04" db="EMBL/GenBank/DDBJ databases">
        <title>Description of novel Gluconacetobacter.</title>
        <authorList>
            <person name="Sombolestani A."/>
        </authorList>
    </citation>
    <scope>NUCLEOTIDE SEQUENCE [LARGE SCALE GENOMIC DNA]</scope>
    <source>
        <strain evidence="3 4">LMG 21312</strain>
    </source>
</reference>
<feature type="domain" description="BD-FAE-like" evidence="2">
    <location>
        <begin position="86"/>
        <end position="192"/>
    </location>
</feature>
<dbReference type="GO" id="GO:0016787">
    <property type="term" value="F:hydrolase activity"/>
    <property type="evidence" value="ECO:0007669"/>
    <property type="project" value="UniProtKB-KW"/>
</dbReference>
<name>A0A7W4J705_9PROT</name>
<dbReference type="AlphaFoldDB" id="A0A7W4J705"/>
<evidence type="ECO:0000259" key="2">
    <source>
        <dbReference type="Pfam" id="PF20434"/>
    </source>
</evidence>
<dbReference type="SUPFAM" id="SSF53474">
    <property type="entry name" value="alpha/beta-Hydrolases"/>
    <property type="match status" value="1"/>
</dbReference>
<keyword evidence="4" id="KW-1185">Reference proteome</keyword>
<keyword evidence="1 3" id="KW-0378">Hydrolase</keyword>
<sequence length="331" mass="34969">MTARHLAVVPPVPSAADPLADEAPFSGLPPADRARLLALGPVWNDDIVGHRAETVRCYTAILAGMDQAPGGVARDLPYGAAPRQVLDIFTPAPTASPAPVVVFVHGGAFTRGGKSANGQVYDNVLHWFARHGYVGVNVEYRLAPDILYPDGARDVALALEWVAAHIADWGGDAARMHVIGHSAGGTHVASLAVDPAVGRAMPPGVRTLALVSGRLRIDGLPDNPNARHVAAYCGDDAGLYAERSPVTHAARCPLPVLVAVAEYENRHLDVYGAEFAEDVRAAGRVPVRFLRLAGHNHTSIVAHINSGEDRLARALDVFFRDHDGSPQAGAE</sequence>
<dbReference type="PANTHER" id="PTHR48081">
    <property type="entry name" value="AB HYDROLASE SUPERFAMILY PROTEIN C4A8.06C"/>
    <property type="match status" value="1"/>
</dbReference>
<dbReference type="Proteomes" id="UP000561066">
    <property type="component" value="Unassembled WGS sequence"/>
</dbReference>
<dbReference type="InterPro" id="IPR049492">
    <property type="entry name" value="BD-FAE-like_dom"/>
</dbReference>
<gene>
    <name evidence="3" type="ORF">HLH21_06560</name>
</gene>